<dbReference type="AlphaFoldDB" id="A0A645H7E5"/>
<reference evidence="1" key="1">
    <citation type="submission" date="2019-08" db="EMBL/GenBank/DDBJ databases">
        <authorList>
            <person name="Kucharzyk K."/>
            <person name="Murdoch R.W."/>
            <person name="Higgins S."/>
            <person name="Loffler F."/>
        </authorList>
    </citation>
    <scope>NUCLEOTIDE SEQUENCE</scope>
</reference>
<accession>A0A645H7E5</accession>
<protein>
    <submittedName>
        <fullName evidence="1">Uncharacterized protein</fullName>
    </submittedName>
</protein>
<dbReference type="EMBL" id="VSSQ01084063">
    <property type="protein sequence ID" value="MPN32194.1"/>
    <property type="molecule type" value="Genomic_DNA"/>
</dbReference>
<organism evidence="1">
    <name type="scientific">bioreactor metagenome</name>
    <dbReference type="NCBI Taxonomy" id="1076179"/>
    <lineage>
        <taxon>unclassified sequences</taxon>
        <taxon>metagenomes</taxon>
        <taxon>ecological metagenomes</taxon>
    </lineage>
</organism>
<sequence>MAAMFMGLFFAFQLITRNSANQQRDSANQAATLQSAQFTDDYWSTVKITEEEFYQYLEDQLVNEGYYDYMYNRVYMN</sequence>
<proteinExistence type="predicted"/>
<comment type="caution">
    <text evidence="1">The sequence shown here is derived from an EMBL/GenBank/DDBJ whole genome shotgun (WGS) entry which is preliminary data.</text>
</comment>
<gene>
    <name evidence="1" type="ORF">SDC9_179670</name>
</gene>
<evidence type="ECO:0000313" key="1">
    <source>
        <dbReference type="EMBL" id="MPN32194.1"/>
    </source>
</evidence>
<name>A0A645H7E5_9ZZZZ</name>